<evidence type="ECO:0000313" key="1">
    <source>
        <dbReference type="EMBL" id="KAB8248867.1"/>
    </source>
</evidence>
<proteinExistence type="predicted"/>
<dbReference type="Gene3D" id="4.10.830.10">
    <property type="entry name" value="30s Ribosomal Protein S14, Chain N"/>
    <property type="match status" value="1"/>
</dbReference>
<accession>A0A5N6H3Z4</accession>
<dbReference type="InterPro" id="IPR043140">
    <property type="entry name" value="Ribosomal_uS14_sf"/>
</dbReference>
<dbReference type="Proteomes" id="UP000325434">
    <property type="component" value="Unassembled WGS sequence"/>
</dbReference>
<reference evidence="1" key="1">
    <citation type="submission" date="2019-04" db="EMBL/GenBank/DDBJ databases">
        <title>Friends and foes A comparative genomics study of 23 Aspergillus species from section Flavi.</title>
        <authorList>
            <consortium name="DOE Joint Genome Institute"/>
            <person name="Kjaerbolling I."/>
            <person name="Vesth T."/>
            <person name="Frisvad J.C."/>
            <person name="Nybo J.L."/>
            <person name="Theobald S."/>
            <person name="Kildgaard S."/>
            <person name="Isbrandt T."/>
            <person name="Kuo A."/>
            <person name="Sato A."/>
            <person name="Lyhne E.K."/>
            <person name="Kogle M.E."/>
            <person name="Wiebenga A."/>
            <person name="Kun R.S."/>
            <person name="Lubbers R.J."/>
            <person name="Makela M.R."/>
            <person name="Barry K."/>
            <person name="Chovatia M."/>
            <person name="Clum A."/>
            <person name="Daum C."/>
            <person name="Haridas S."/>
            <person name="He G."/>
            <person name="LaButti K."/>
            <person name="Lipzen A."/>
            <person name="Mondo S."/>
            <person name="Riley R."/>
            <person name="Salamov A."/>
            <person name="Simmons B.A."/>
            <person name="Magnuson J.K."/>
            <person name="Henrissat B."/>
            <person name="Mortensen U.H."/>
            <person name="Larsen T.O."/>
            <person name="Devries R.P."/>
            <person name="Grigoriev I.V."/>
            <person name="Machida M."/>
            <person name="Baker S.E."/>
            <person name="Andersen M.R."/>
        </authorList>
    </citation>
    <scope>NUCLEOTIDE SEQUENCE [LARGE SCALE GENOMIC DNA]</scope>
    <source>
        <strain evidence="1">CBS 121.62</strain>
    </source>
</reference>
<organism evidence="1">
    <name type="scientific">Aspergillus flavus</name>
    <dbReference type="NCBI Taxonomy" id="5059"/>
    <lineage>
        <taxon>Eukaryota</taxon>
        <taxon>Fungi</taxon>
        <taxon>Dikarya</taxon>
        <taxon>Ascomycota</taxon>
        <taxon>Pezizomycotina</taxon>
        <taxon>Eurotiomycetes</taxon>
        <taxon>Eurotiomycetidae</taxon>
        <taxon>Eurotiales</taxon>
        <taxon>Aspergillaceae</taxon>
        <taxon>Aspergillus</taxon>
        <taxon>Aspergillus subgen. Circumdati</taxon>
    </lineage>
</organism>
<protein>
    <submittedName>
        <fullName evidence="1">Uncharacterized protein</fullName>
    </submittedName>
</protein>
<dbReference type="VEuPathDB" id="FungiDB:F9C07_2277549"/>
<name>A0A5N6H3Z4_ASPFL</name>
<gene>
    <name evidence="1" type="ORF">BDV35DRAFT_155770</name>
</gene>
<dbReference type="AlphaFoldDB" id="A0A5N6H3Z4"/>
<sequence length="136" mass="15991">MNICRQCFREKSQDIGFHKVRDMACAIEDYHPQPSNHDERKDTWKNKQRNTLGWGVQMEKERTLSLTHMFYQTTVPLNQIPTGNSCSRNSLRPRRSVTTLGNKRKGHRFDSLGIPTGKQIWNNKSCWRKIMHGCRC</sequence>
<dbReference type="EMBL" id="ML734576">
    <property type="protein sequence ID" value="KAB8248867.1"/>
    <property type="molecule type" value="Genomic_DNA"/>
</dbReference>